<keyword evidence="2 5" id="KW-0812">Transmembrane</keyword>
<dbReference type="RefSeq" id="XP_060323429.1">
    <property type="nucleotide sequence ID" value="XM_060468671.1"/>
</dbReference>
<dbReference type="GO" id="GO:0004930">
    <property type="term" value="F:G protein-coupled receptor activity"/>
    <property type="evidence" value="ECO:0007669"/>
    <property type="project" value="TreeGrafter"/>
</dbReference>
<dbReference type="GO" id="GO:0005886">
    <property type="term" value="C:plasma membrane"/>
    <property type="evidence" value="ECO:0007669"/>
    <property type="project" value="TreeGrafter"/>
</dbReference>
<feature type="transmembrane region" description="Helical" evidence="5">
    <location>
        <begin position="167"/>
        <end position="193"/>
    </location>
</feature>
<gene>
    <name evidence="7" type="ORF">EV420DRAFT_1315984</name>
</gene>
<evidence type="ECO:0000256" key="4">
    <source>
        <dbReference type="ARBA" id="ARBA00023136"/>
    </source>
</evidence>
<feature type="transmembrane region" description="Helical" evidence="5">
    <location>
        <begin position="125"/>
        <end position="147"/>
    </location>
</feature>
<feature type="transmembrane region" description="Helical" evidence="5">
    <location>
        <begin position="47"/>
        <end position="68"/>
    </location>
</feature>
<evidence type="ECO:0000256" key="3">
    <source>
        <dbReference type="ARBA" id="ARBA00022989"/>
    </source>
</evidence>
<feature type="transmembrane region" description="Helical" evidence="5">
    <location>
        <begin position="287"/>
        <end position="305"/>
    </location>
</feature>
<evidence type="ECO:0000256" key="1">
    <source>
        <dbReference type="ARBA" id="ARBA00004141"/>
    </source>
</evidence>
<dbReference type="Pfam" id="PF11710">
    <property type="entry name" value="Git3"/>
    <property type="match status" value="1"/>
</dbReference>
<reference evidence="7" key="1">
    <citation type="submission" date="2023-06" db="EMBL/GenBank/DDBJ databases">
        <authorList>
            <consortium name="Lawrence Berkeley National Laboratory"/>
            <person name="Ahrendt S."/>
            <person name="Sahu N."/>
            <person name="Indic B."/>
            <person name="Wong-Bajracharya J."/>
            <person name="Merenyi Z."/>
            <person name="Ke H.-M."/>
            <person name="Monk M."/>
            <person name="Kocsube S."/>
            <person name="Drula E."/>
            <person name="Lipzen A."/>
            <person name="Balint B."/>
            <person name="Henrissat B."/>
            <person name="Andreopoulos B."/>
            <person name="Martin F.M."/>
            <person name="Harder C.B."/>
            <person name="Rigling D."/>
            <person name="Ford K.L."/>
            <person name="Foster G.D."/>
            <person name="Pangilinan J."/>
            <person name="Papanicolaou A."/>
            <person name="Barry K."/>
            <person name="LaButti K."/>
            <person name="Viragh M."/>
            <person name="Koriabine M."/>
            <person name="Yan M."/>
            <person name="Riley R."/>
            <person name="Champramary S."/>
            <person name="Plett K.L."/>
            <person name="Tsai I.J."/>
            <person name="Slot J."/>
            <person name="Sipos G."/>
            <person name="Plett J."/>
            <person name="Nagy L.G."/>
            <person name="Grigoriev I.V."/>
        </authorList>
    </citation>
    <scope>NUCLEOTIDE SEQUENCE</scope>
    <source>
        <strain evidence="7">CCBAS 213</strain>
    </source>
</reference>
<evidence type="ECO:0000256" key="2">
    <source>
        <dbReference type="ARBA" id="ARBA00022692"/>
    </source>
</evidence>
<dbReference type="GeneID" id="85352219"/>
<proteinExistence type="predicted"/>
<dbReference type="Proteomes" id="UP001175211">
    <property type="component" value="Unassembled WGS sequence"/>
</dbReference>
<name>A0AA39JDK2_ARMTA</name>
<keyword evidence="8" id="KW-1185">Reference proteome</keyword>
<dbReference type="AlphaFoldDB" id="A0AA39JDK2"/>
<dbReference type="PANTHER" id="PTHR23112">
    <property type="entry name" value="G PROTEIN-COUPLED RECEPTOR 157-RELATED"/>
    <property type="match status" value="1"/>
</dbReference>
<feature type="domain" description="Glucose receptor Git3-like N-terminal" evidence="6">
    <location>
        <begin position="14"/>
        <end position="201"/>
    </location>
</feature>
<dbReference type="EMBL" id="JAUEPS010000080">
    <property type="protein sequence ID" value="KAK0439980.1"/>
    <property type="molecule type" value="Genomic_DNA"/>
</dbReference>
<evidence type="ECO:0000259" key="6">
    <source>
        <dbReference type="Pfam" id="PF11710"/>
    </source>
</evidence>
<keyword evidence="4 5" id="KW-0472">Membrane</keyword>
<comment type="subcellular location">
    <subcellularLocation>
        <location evidence="1">Membrane</location>
        <topology evidence="1">Multi-pass membrane protein</topology>
    </subcellularLocation>
</comment>
<protein>
    <submittedName>
        <fullName evidence="7">G protein-coupled glucose receptor regulating Gpa2-domain-containing protein</fullName>
    </submittedName>
</protein>
<evidence type="ECO:0000313" key="8">
    <source>
        <dbReference type="Proteomes" id="UP001175211"/>
    </source>
</evidence>
<accession>A0AA39JDK2</accession>
<dbReference type="CDD" id="cd00637">
    <property type="entry name" value="7tm_classA_rhodopsin-like"/>
    <property type="match status" value="1"/>
</dbReference>
<dbReference type="GO" id="GO:0007189">
    <property type="term" value="P:adenylate cyclase-activating G protein-coupled receptor signaling pathway"/>
    <property type="evidence" value="ECO:0007669"/>
    <property type="project" value="TreeGrafter"/>
</dbReference>
<feature type="transmembrane region" description="Helical" evidence="5">
    <location>
        <begin position="12"/>
        <end position="35"/>
    </location>
</feature>
<evidence type="ECO:0000256" key="5">
    <source>
        <dbReference type="SAM" id="Phobius"/>
    </source>
</evidence>
<keyword evidence="7" id="KW-0675">Receptor</keyword>
<sequence length="359" mass="39977">MTLDKFELVLALTNFVGSVLSAIGSGFIILCYAFLPVKRHYRHLLILNLAIADFINGMNNGISGAVILATGPLTRSRACIANGFIGRLSVQATDTSIWAIAIVTVVIVTASYESWLGDSKKDIKWFVAIVCACAWVMPLITSFVALGKGYYTNVSGNWCWLTSEPTYLRYVLTHAWRFLFTFIEIGLYAYLYIHLRRRITSMTVTSPRTALLPQTNLSQDARTAPLSIDAVRMQAHMIRTQHHECRNSIVDISVQLPIPSAATTTISRPSTLITSPPEDRYKHISKILLLNAYPIAYVVLWIPGLCNRLVEASGHSSRVLQITQASTQFIGFANALTYGWNENVARSMREMLKRKSVPS</sequence>
<dbReference type="Gene3D" id="1.20.1070.10">
    <property type="entry name" value="Rhodopsin 7-helix transmembrane proteins"/>
    <property type="match status" value="1"/>
</dbReference>
<dbReference type="SUPFAM" id="SSF81321">
    <property type="entry name" value="Family A G protein-coupled receptor-like"/>
    <property type="match status" value="1"/>
</dbReference>
<feature type="transmembrane region" description="Helical" evidence="5">
    <location>
        <begin position="96"/>
        <end position="113"/>
    </location>
</feature>
<dbReference type="PANTHER" id="PTHR23112:SF37">
    <property type="entry name" value="G PROTEIN-COUPLED RECEPTOR GPR1"/>
    <property type="match status" value="1"/>
</dbReference>
<evidence type="ECO:0000313" key="7">
    <source>
        <dbReference type="EMBL" id="KAK0439980.1"/>
    </source>
</evidence>
<dbReference type="InterPro" id="IPR023041">
    <property type="entry name" value="Glucose_rcpt_Git3-like_N"/>
</dbReference>
<keyword evidence="3 5" id="KW-1133">Transmembrane helix</keyword>
<organism evidence="7 8">
    <name type="scientific">Armillaria tabescens</name>
    <name type="common">Ringless honey mushroom</name>
    <name type="synonym">Agaricus tabescens</name>
    <dbReference type="NCBI Taxonomy" id="1929756"/>
    <lineage>
        <taxon>Eukaryota</taxon>
        <taxon>Fungi</taxon>
        <taxon>Dikarya</taxon>
        <taxon>Basidiomycota</taxon>
        <taxon>Agaricomycotina</taxon>
        <taxon>Agaricomycetes</taxon>
        <taxon>Agaricomycetidae</taxon>
        <taxon>Agaricales</taxon>
        <taxon>Marasmiineae</taxon>
        <taxon>Physalacriaceae</taxon>
        <taxon>Desarmillaria</taxon>
    </lineage>
</organism>
<comment type="caution">
    <text evidence="7">The sequence shown here is derived from an EMBL/GenBank/DDBJ whole genome shotgun (WGS) entry which is preliminary data.</text>
</comment>